<dbReference type="EMBL" id="CP042433">
    <property type="protein sequence ID" value="QEC55600.1"/>
    <property type="molecule type" value="Genomic_DNA"/>
</dbReference>
<dbReference type="Pfam" id="PF13692">
    <property type="entry name" value="Glyco_trans_1_4"/>
    <property type="match status" value="1"/>
</dbReference>
<keyword evidence="3" id="KW-1185">Reference proteome</keyword>
<dbReference type="AlphaFoldDB" id="A0A5B8UHP4"/>
<dbReference type="PANTHER" id="PTHR46401">
    <property type="entry name" value="GLYCOSYLTRANSFERASE WBBK-RELATED"/>
    <property type="match status" value="1"/>
</dbReference>
<dbReference type="Proteomes" id="UP000321204">
    <property type="component" value="Chromosome"/>
</dbReference>
<reference evidence="2 3" key="1">
    <citation type="journal article" date="2015" name="Int. J. Syst. Evol. Microbiol.">
        <title>Flavisolibacter ginsenosidimutans sp. nov., with ginsenoside-converting activity isolated from soil used for cultivating ginseng.</title>
        <authorList>
            <person name="Zhao Y."/>
            <person name="Liu Q."/>
            <person name="Kang M.S."/>
            <person name="Jin F."/>
            <person name="Yu H."/>
            <person name="Im W.T."/>
        </authorList>
    </citation>
    <scope>NUCLEOTIDE SEQUENCE [LARGE SCALE GENOMIC DNA]</scope>
    <source>
        <strain evidence="2 3">Gsoil 636</strain>
    </source>
</reference>
<dbReference type="RefSeq" id="WP_146784612.1">
    <property type="nucleotide sequence ID" value="NZ_BAABIO010000002.1"/>
</dbReference>
<sequence>MTNHLHIVCLDAPSPPDYGGAIDMFYKIKALAQTGKKIILHYFNYNASRSAKGLEEDCEAVYAYKRKSFFNALPLSQPFIVQSRISKDLIARLNKDKHPILLEGLHCSGIVPFLNNPKRVVLRMHNDEAAYYHHLAKTEKNLLKRRYFLQESRLLKTYQKTLDKQISLACLSETDMETFKTAYGFQKTTFIPCFLPWQKLSIKEGKGDYCLYHGNLLVSENEEAALWLMQEVFSKIDVPLVIAGKNISKKLLKAATNYKNIELVNKPTINEIESLVQAAHINVLPSMNNTGVKLKLLNALLNGRHCITNYNGVKGSRIKEGISVEEEPEQWAEQINRLMQRSFTAQDVAARKTVLSLYNNMQNAEKLNALW</sequence>
<organism evidence="2 3">
    <name type="scientific">Flavisolibacter ginsenosidimutans</name>
    <dbReference type="NCBI Taxonomy" id="661481"/>
    <lineage>
        <taxon>Bacteria</taxon>
        <taxon>Pseudomonadati</taxon>
        <taxon>Bacteroidota</taxon>
        <taxon>Chitinophagia</taxon>
        <taxon>Chitinophagales</taxon>
        <taxon>Chitinophagaceae</taxon>
        <taxon>Flavisolibacter</taxon>
    </lineage>
</organism>
<dbReference type="Gene3D" id="3.40.50.2000">
    <property type="entry name" value="Glycogen Phosphorylase B"/>
    <property type="match status" value="1"/>
</dbReference>
<keyword evidence="1 2" id="KW-0808">Transferase</keyword>
<proteinExistence type="predicted"/>
<dbReference type="SUPFAM" id="SSF53756">
    <property type="entry name" value="UDP-Glycosyltransferase/glycogen phosphorylase"/>
    <property type="match status" value="1"/>
</dbReference>
<dbReference type="GO" id="GO:0016757">
    <property type="term" value="F:glycosyltransferase activity"/>
    <property type="evidence" value="ECO:0007669"/>
    <property type="project" value="TreeGrafter"/>
</dbReference>
<dbReference type="OrthoDB" id="1094459at2"/>
<protein>
    <submittedName>
        <fullName evidence="2">Glycosyltransferase family 4 protein</fullName>
    </submittedName>
</protein>
<evidence type="ECO:0000256" key="1">
    <source>
        <dbReference type="ARBA" id="ARBA00022679"/>
    </source>
</evidence>
<evidence type="ECO:0000313" key="3">
    <source>
        <dbReference type="Proteomes" id="UP000321204"/>
    </source>
</evidence>
<gene>
    <name evidence="2" type="ORF">FSB75_06710</name>
</gene>
<dbReference type="GO" id="GO:0009103">
    <property type="term" value="P:lipopolysaccharide biosynthetic process"/>
    <property type="evidence" value="ECO:0007669"/>
    <property type="project" value="TreeGrafter"/>
</dbReference>
<dbReference type="PANTHER" id="PTHR46401:SF2">
    <property type="entry name" value="GLYCOSYLTRANSFERASE WBBK-RELATED"/>
    <property type="match status" value="1"/>
</dbReference>
<name>A0A5B8UHP4_9BACT</name>
<evidence type="ECO:0000313" key="2">
    <source>
        <dbReference type="EMBL" id="QEC55600.1"/>
    </source>
</evidence>
<accession>A0A5B8UHP4</accession>
<dbReference type="KEGG" id="fgg:FSB75_06710"/>